<dbReference type="InterPro" id="IPR011989">
    <property type="entry name" value="ARM-like"/>
</dbReference>
<dbReference type="InterPro" id="IPR059179">
    <property type="entry name" value="MLKL-like_MCAfunc"/>
</dbReference>
<feature type="coiled-coil region" evidence="1">
    <location>
        <begin position="189"/>
        <end position="216"/>
    </location>
</feature>
<name>A0A176W0K6_MARPO</name>
<evidence type="ECO:0008006" key="5">
    <source>
        <dbReference type="Google" id="ProtNLM"/>
    </source>
</evidence>
<dbReference type="SMART" id="SM00185">
    <property type="entry name" value="ARM"/>
    <property type="match status" value="8"/>
</dbReference>
<protein>
    <recommendedName>
        <fullName evidence="5">RING-type E3 ubiquitin transferase</fullName>
    </recommendedName>
</protein>
<dbReference type="InterPro" id="IPR016024">
    <property type="entry name" value="ARM-type_fold"/>
</dbReference>
<gene>
    <name evidence="3" type="ORF">AXG93_1712s1650</name>
</gene>
<sequence length="867" mass="94922">MVLELIPLGTLLTLLTSQVLETAVAAQDVLFEKESFRILSNFLQDIQPLLVELRRQDMKDSPAVRTALESLQDDLKKARTLIDTCTSKPKMYLLVNCRSIVRETQEITRNVGKSLELLALASAEVAGDISVNVSRLKQQMVSVKFQTSESKLLVINKLEQGLREHRTDQGFANDLLVDIARAVGIPVNASEISRELASFKREKEEAALRKEREEEAFMEQVITLLSRADSSYLPDSSNQTYWGRVRSIRNTFNTTKLILPLKSFMCPLTKELVVDPELLVDAGALEQIVRCLGREAGVAKAAAALLLELLEGNGSMSLKIGRERSAILLLVTLLNGKDTEAAQLARLTLDKLSDEKDNVVAMANANWCSPLVRCLSEGKDDATKVVMANTLAALTLTDEAKTTMAEMQVVPPLVRMMELGKLETKVAAMRALQSLCSHRLIKGHIAKAGGVRVVLNHLLSGMSTLYVRENAAVILDTIAEIDGTEFFVDRSGTPLHDSETLENLLAVYENSLNNPLIRKHVLRTLLGLLSSSDSTQVRDTLRRLRGISLLLPMIEGHDRELRDCVVQILHHLSASGGSEIAEYMQKQQNYRALLKLLDNSMAEEVQIAAAGIIANLPQQDPVTEALVEAEAISILVEVLKTGTPKAKEAAVDALVRFTDPSNTKMQHSVANLDVHSLLVRTMYSGTVKSKARAATALGNFSKSTPSLCLEPETMCSCFGTSRAPKCKVHSGRCSVKTTFCIVEADAVSGLIVVMSEDRGAAAEAAVEALETLVAEDDTLQPAAQLLHNSDGISPLINILTVGTPELKEKAIRFLERIFVAKGMKEVYGNRSRIPLVDLATFGSHSIKKSAAKVLAQLEFIHEVSTYY</sequence>
<evidence type="ECO:0000313" key="3">
    <source>
        <dbReference type="EMBL" id="OAE25985.1"/>
    </source>
</evidence>
<evidence type="ECO:0000256" key="1">
    <source>
        <dbReference type="SAM" id="Coils"/>
    </source>
</evidence>
<reference evidence="3" key="1">
    <citation type="submission" date="2016-03" db="EMBL/GenBank/DDBJ databases">
        <title>Mechanisms controlling the formation of the plant cell surface in tip-growing cells are functionally conserved among land plants.</title>
        <authorList>
            <person name="Honkanen S."/>
            <person name="Jones V.A."/>
            <person name="Morieri G."/>
            <person name="Champion C."/>
            <person name="Hetherington A.J."/>
            <person name="Kelly S."/>
            <person name="Saint-Marcoux D."/>
            <person name="Proust H."/>
            <person name="Prescott H."/>
            <person name="Dolan L."/>
        </authorList>
    </citation>
    <scope>NUCLEOTIDE SEQUENCE [LARGE SCALE GENOMIC DNA]</scope>
    <source>
        <tissue evidence="3">Whole gametophyte</tissue>
    </source>
</reference>
<accession>A0A176W0K6</accession>
<feature type="chain" id="PRO_5008052246" description="RING-type E3 ubiquitin transferase" evidence="2">
    <location>
        <begin position="27"/>
        <end position="867"/>
    </location>
</feature>
<dbReference type="InterPro" id="IPR000225">
    <property type="entry name" value="Armadillo"/>
</dbReference>
<dbReference type="EMBL" id="LVLJ01002271">
    <property type="protein sequence ID" value="OAE25985.1"/>
    <property type="molecule type" value="Genomic_DNA"/>
</dbReference>
<evidence type="ECO:0000313" key="4">
    <source>
        <dbReference type="Proteomes" id="UP000077202"/>
    </source>
</evidence>
<comment type="caution">
    <text evidence="3">The sequence shown here is derived from an EMBL/GenBank/DDBJ whole genome shotgun (WGS) entry which is preliminary data.</text>
</comment>
<dbReference type="GO" id="GO:0007166">
    <property type="term" value="P:cell surface receptor signaling pathway"/>
    <property type="evidence" value="ECO:0007669"/>
    <property type="project" value="InterPro"/>
</dbReference>
<dbReference type="InterPro" id="IPR036537">
    <property type="entry name" value="Adaptor_Cbl_N_dom_sf"/>
</dbReference>
<dbReference type="PANTHER" id="PTHR45958">
    <property type="entry name" value="RING-TYPE E3 UBIQUITIN TRANSFERASE"/>
    <property type="match status" value="1"/>
</dbReference>
<dbReference type="Gene3D" id="1.20.930.20">
    <property type="entry name" value="Adaptor protein Cbl, N-terminal domain"/>
    <property type="match status" value="1"/>
</dbReference>
<dbReference type="CDD" id="cd21037">
    <property type="entry name" value="MLKL_NTD"/>
    <property type="match status" value="1"/>
</dbReference>
<organism evidence="3 4">
    <name type="scientific">Marchantia polymorpha subsp. ruderalis</name>
    <dbReference type="NCBI Taxonomy" id="1480154"/>
    <lineage>
        <taxon>Eukaryota</taxon>
        <taxon>Viridiplantae</taxon>
        <taxon>Streptophyta</taxon>
        <taxon>Embryophyta</taxon>
        <taxon>Marchantiophyta</taxon>
        <taxon>Marchantiopsida</taxon>
        <taxon>Marchantiidae</taxon>
        <taxon>Marchantiales</taxon>
        <taxon>Marchantiaceae</taxon>
        <taxon>Marchantia</taxon>
    </lineage>
</organism>
<feature type="signal peptide" evidence="2">
    <location>
        <begin position="1"/>
        <end position="26"/>
    </location>
</feature>
<dbReference type="SUPFAM" id="SSF48371">
    <property type="entry name" value="ARM repeat"/>
    <property type="match status" value="2"/>
</dbReference>
<proteinExistence type="predicted"/>
<dbReference type="Gene3D" id="1.25.10.10">
    <property type="entry name" value="Leucine-rich Repeat Variant"/>
    <property type="match status" value="3"/>
</dbReference>
<keyword evidence="2" id="KW-0732">Signal</keyword>
<dbReference type="PANTHER" id="PTHR45958:SF15">
    <property type="entry name" value="RING-TYPE E3 UBIQUITIN TRANSFERASE"/>
    <property type="match status" value="1"/>
</dbReference>
<dbReference type="Proteomes" id="UP000077202">
    <property type="component" value="Unassembled WGS sequence"/>
</dbReference>
<keyword evidence="1" id="KW-0175">Coiled coil</keyword>
<evidence type="ECO:0000256" key="2">
    <source>
        <dbReference type="SAM" id="SignalP"/>
    </source>
</evidence>
<keyword evidence="4" id="KW-1185">Reference proteome</keyword>
<dbReference type="InterPro" id="IPR052608">
    <property type="entry name" value="U-box_domain_protein"/>
</dbReference>
<dbReference type="AlphaFoldDB" id="A0A176W0K6"/>